<keyword evidence="7 22" id="KW-0732">Signal</keyword>
<dbReference type="PROSITE" id="PS50041">
    <property type="entry name" value="C_TYPE_LECTIN_2"/>
    <property type="match status" value="1"/>
</dbReference>
<dbReference type="GO" id="GO:0007417">
    <property type="term" value="P:central nervous system development"/>
    <property type="evidence" value="ECO:0007669"/>
    <property type="project" value="TreeGrafter"/>
</dbReference>
<gene>
    <name evidence="28" type="primary">Bcan</name>
    <name evidence="28" type="ORF">MIOMAC_R12470</name>
</gene>
<evidence type="ECO:0000259" key="25">
    <source>
        <dbReference type="PROSITE" id="PS50835"/>
    </source>
</evidence>
<dbReference type="GO" id="GO:0030246">
    <property type="term" value="F:carbohydrate binding"/>
    <property type="evidence" value="ECO:0007669"/>
    <property type="project" value="UniProtKB-KW"/>
</dbReference>
<evidence type="ECO:0000256" key="9">
    <source>
        <dbReference type="ARBA" id="ARBA00022737"/>
    </source>
</evidence>
<dbReference type="SMART" id="SM00034">
    <property type="entry name" value="CLECT"/>
    <property type="match status" value="1"/>
</dbReference>
<dbReference type="InterPro" id="IPR000436">
    <property type="entry name" value="Sushi_SCR_CCP_dom"/>
</dbReference>
<dbReference type="AlphaFoldDB" id="A0A7K5KC07"/>
<organism evidence="28 29">
    <name type="scientific">Mionectes macconnelli</name>
    <name type="common">McConnell's flycatcher</name>
    <dbReference type="NCBI Taxonomy" id="254557"/>
    <lineage>
        <taxon>Eukaryota</taxon>
        <taxon>Metazoa</taxon>
        <taxon>Chordata</taxon>
        <taxon>Craniata</taxon>
        <taxon>Vertebrata</taxon>
        <taxon>Euteleostomi</taxon>
        <taxon>Archelosauria</taxon>
        <taxon>Archosauria</taxon>
        <taxon>Dinosauria</taxon>
        <taxon>Saurischia</taxon>
        <taxon>Theropoda</taxon>
        <taxon>Coelurosauria</taxon>
        <taxon>Aves</taxon>
        <taxon>Neognathae</taxon>
        <taxon>Neoaves</taxon>
        <taxon>Telluraves</taxon>
        <taxon>Australaves</taxon>
        <taxon>Passeriformes</taxon>
        <taxon>Tyrannidae</taxon>
        <taxon>Mionectes</taxon>
    </lineage>
</organism>
<dbReference type="GO" id="GO:0007155">
    <property type="term" value="P:cell adhesion"/>
    <property type="evidence" value="ECO:0007669"/>
    <property type="project" value="InterPro"/>
</dbReference>
<feature type="domain" description="C-type lectin" evidence="24">
    <location>
        <begin position="761"/>
        <end position="875"/>
    </location>
</feature>
<dbReference type="PANTHER" id="PTHR22804:SF41">
    <property type="entry name" value="BREVICAN CORE PROTEIN"/>
    <property type="match status" value="1"/>
</dbReference>
<dbReference type="FunFam" id="3.10.100.10:FF:000011">
    <property type="entry name" value="Aggrecan core protein"/>
    <property type="match status" value="1"/>
</dbReference>
<keyword evidence="6 19" id="KW-0768">Sushi</keyword>
<reference evidence="28 29" key="1">
    <citation type="submission" date="2019-09" db="EMBL/GenBank/DDBJ databases">
        <title>Bird 10,000 Genomes (B10K) Project - Family phase.</title>
        <authorList>
            <person name="Zhang G."/>
        </authorList>
    </citation>
    <scope>NUCLEOTIDE SEQUENCE [LARGE SCALE GENOMIC DNA]</scope>
    <source>
        <strain evidence="28">B10K-DU-003-16</strain>
        <tissue evidence="28">Mixed tissue sample</tissue>
    </source>
</reference>
<dbReference type="GO" id="GO:0002052">
    <property type="term" value="P:positive regulation of neuroblast proliferation"/>
    <property type="evidence" value="ECO:0007669"/>
    <property type="project" value="TreeGrafter"/>
</dbReference>
<comment type="subcellular location">
    <subcellularLocation>
        <location evidence="1">Secreted</location>
        <location evidence="1">Extracellular space</location>
        <location evidence="1">Extracellular matrix</location>
    </subcellularLocation>
</comment>
<feature type="region of interest" description="Disordered" evidence="21">
    <location>
        <begin position="481"/>
        <end position="650"/>
    </location>
</feature>
<dbReference type="InterPro" id="IPR050691">
    <property type="entry name" value="Hyaluronan_bind_Proteoglycan"/>
</dbReference>
<dbReference type="Pfam" id="PF00084">
    <property type="entry name" value="Sushi"/>
    <property type="match status" value="1"/>
</dbReference>
<dbReference type="InterPro" id="IPR000538">
    <property type="entry name" value="Link_dom"/>
</dbReference>
<keyword evidence="29" id="KW-1185">Reference proteome</keyword>
<dbReference type="FunFam" id="3.10.100.10:FF:000003">
    <property type="entry name" value="Versican core protein"/>
    <property type="match status" value="1"/>
</dbReference>
<dbReference type="CDD" id="cd00054">
    <property type="entry name" value="EGF_CA"/>
    <property type="match status" value="1"/>
</dbReference>
<dbReference type="InterPro" id="IPR000742">
    <property type="entry name" value="EGF"/>
</dbReference>
<dbReference type="GO" id="GO:0010001">
    <property type="term" value="P:glial cell differentiation"/>
    <property type="evidence" value="ECO:0007669"/>
    <property type="project" value="TreeGrafter"/>
</dbReference>
<keyword evidence="10" id="KW-0654">Proteoglycan</keyword>
<feature type="non-terminal residue" evidence="28">
    <location>
        <position position="947"/>
    </location>
</feature>
<dbReference type="PROSITE" id="PS50835">
    <property type="entry name" value="IG_LIKE"/>
    <property type="match status" value="1"/>
</dbReference>
<keyword evidence="3" id="KW-0272">Extracellular matrix</keyword>
<dbReference type="GO" id="GO:0005615">
    <property type="term" value="C:extracellular space"/>
    <property type="evidence" value="ECO:0007669"/>
    <property type="project" value="TreeGrafter"/>
</dbReference>
<evidence type="ECO:0000313" key="29">
    <source>
        <dbReference type="Proteomes" id="UP000525714"/>
    </source>
</evidence>
<feature type="disulfide bond" evidence="18">
    <location>
        <begin position="738"/>
        <end position="747"/>
    </location>
</feature>
<keyword evidence="9" id="KW-0677">Repeat</keyword>
<dbReference type="Pfam" id="PF00008">
    <property type="entry name" value="EGF"/>
    <property type="match status" value="1"/>
</dbReference>
<comment type="subunit">
    <text evidence="17">Interacts with TNR.</text>
</comment>
<evidence type="ECO:0000256" key="12">
    <source>
        <dbReference type="ARBA" id="ARBA00023180"/>
    </source>
</evidence>
<dbReference type="CDD" id="cd00033">
    <property type="entry name" value="CCP"/>
    <property type="match status" value="1"/>
</dbReference>
<evidence type="ECO:0000256" key="8">
    <source>
        <dbReference type="ARBA" id="ARBA00022734"/>
    </source>
</evidence>
<feature type="non-terminal residue" evidence="28">
    <location>
        <position position="1"/>
    </location>
</feature>
<keyword evidence="14" id="KW-0393">Immunoglobulin domain</keyword>
<feature type="disulfide bond" evidence="20">
    <location>
        <begin position="305"/>
        <end position="326"/>
    </location>
</feature>
<keyword evidence="8" id="KW-0430">Lectin</keyword>
<feature type="disulfide bond" evidence="19">
    <location>
        <begin position="910"/>
        <end position="937"/>
    </location>
</feature>
<keyword evidence="11 18" id="KW-1015">Disulfide bond</keyword>
<dbReference type="Pfam" id="PF07686">
    <property type="entry name" value="V-set"/>
    <property type="match status" value="1"/>
</dbReference>
<evidence type="ECO:0000313" key="28">
    <source>
        <dbReference type="EMBL" id="NWT03762.1"/>
    </source>
</evidence>
<evidence type="ECO:0000256" key="15">
    <source>
        <dbReference type="ARBA" id="ARBA00044100"/>
    </source>
</evidence>
<dbReference type="PROSITE" id="PS00022">
    <property type="entry name" value="EGF_1"/>
    <property type="match status" value="1"/>
</dbReference>
<dbReference type="GO" id="GO:0001501">
    <property type="term" value="P:skeletal system development"/>
    <property type="evidence" value="ECO:0007669"/>
    <property type="project" value="TreeGrafter"/>
</dbReference>
<dbReference type="Pfam" id="PF00059">
    <property type="entry name" value="Lectin_C"/>
    <property type="match status" value="1"/>
</dbReference>
<feature type="chain" id="PRO_5029831016" description="Brevican core protein" evidence="22">
    <location>
        <begin position="20"/>
        <end position="947"/>
    </location>
</feature>
<feature type="compositionally biased region" description="Low complexity" evidence="21">
    <location>
        <begin position="607"/>
        <end position="622"/>
    </location>
</feature>
<keyword evidence="13" id="KW-0373">Hyaluronic acid</keyword>
<feature type="domain" description="Sushi" evidence="26">
    <location>
        <begin position="879"/>
        <end position="939"/>
    </location>
</feature>
<dbReference type="Proteomes" id="UP000525714">
    <property type="component" value="Unassembled WGS sequence"/>
</dbReference>
<dbReference type="FunFam" id="3.10.100.10:FF:000002">
    <property type="entry name" value="Hyaluronan proteoglycan link protein 1"/>
    <property type="match status" value="1"/>
</dbReference>
<feature type="disulfide bond" evidence="20">
    <location>
        <begin position="207"/>
        <end position="228"/>
    </location>
</feature>
<dbReference type="GO" id="GO:0045202">
    <property type="term" value="C:synapse"/>
    <property type="evidence" value="ECO:0007669"/>
    <property type="project" value="TreeGrafter"/>
</dbReference>
<evidence type="ECO:0000256" key="7">
    <source>
        <dbReference type="ARBA" id="ARBA00022729"/>
    </source>
</evidence>
<evidence type="ECO:0000256" key="19">
    <source>
        <dbReference type="PROSITE-ProRule" id="PRU00302"/>
    </source>
</evidence>
<evidence type="ECO:0000256" key="6">
    <source>
        <dbReference type="ARBA" id="ARBA00022659"/>
    </source>
</evidence>
<dbReference type="InterPro" id="IPR013106">
    <property type="entry name" value="Ig_V-set"/>
</dbReference>
<comment type="caution">
    <text evidence="18">Lacks conserved residue(s) required for the propagation of feature annotation.</text>
</comment>
<dbReference type="InterPro" id="IPR007110">
    <property type="entry name" value="Ig-like_dom"/>
</dbReference>
<dbReference type="CDD" id="cd03520">
    <property type="entry name" value="Link_domain_CSPGs_modules_2_4"/>
    <property type="match status" value="1"/>
</dbReference>
<feature type="compositionally biased region" description="Basic and acidic residues" evidence="21">
    <location>
        <begin position="531"/>
        <end position="543"/>
    </location>
</feature>
<comment type="caution">
    <text evidence="28">The sequence shown here is derived from an EMBL/GenBank/DDBJ whole genome shotgun (WGS) entry which is preliminary data.</text>
</comment>
<dbReference type="EMBL" id="VYZC01000552">
    <property type="protein sequence ID" value="NWT03762.1"/>
    <property type="molecule type" value="Genomic_DNA"/>
</dbReference>
<evidence type="ECO:0000256" key="10">
    <source>
        <dbReference type="ARBA" id="ARBA00022974"/>
    </source>
</evidence>
<dbReference type="PROSITE" id="PS50963">
    <property type="entry name" value="LINK_2"/>
    <property type="match status" value="2"/>
</dbReference>
<dbReference type="InterPro" id="IPR035976">
    <property type="entry name" value="Sushi/SCR/CCP_sf"/>
</dbReference>
<evidence type="ECO:0000256" key="20">
    <source>
        <dbReference type="PROSITE-ProRule" id="PRU00323"/>
    </source>
</evidence>
<dbReference type="Gene3D" id="2.60.40.10">
    <property type="entry name" value="Immunoglobulins"/>
    <property type="match status" value="1"/>
</dbReference>
<evidence type="ECO:0000256" key="17">
    <source>
        <dbReference type="ARBA" id="ARBA00064526"/>
    </source>
</evidence>
<dbReference type="Pfam" id="PF00193">
    <property type="entry name" value="Xlink"/>
    <property type="match status" value="2"/>
</dbReference>
<accession>A0A7K5KC07</accession>
<evidence type="ECO:0000256" key="22">
    <source>
        <dbReference type="SAM" id="SignalP"/>
    </source>
</evidence>
<protein>
    <recommendedName>
        <fullName evidence="15">Brevican core protein</fullName>
    </recommendedName>
</protein>
<dbReference type="PROSITE" id="PS01186">
    <property type="entry name" value="EGF_2"/>
    <property type="match status" value="1"/>
</dbReference>
<dbReference type="FunFam" id="2.10.25.10:FF:000012">
    <property type="entry name" value="Delta-like protein"/>
    <property type="match status" value="1"/>
</dbReference>
<keyword evidence="5" id="KW-0597">Phosphoprotein</keyword>
<keyword evidence="2" id="KW-0964">Secreted</keyword>
<dbReference type="SUPFAM" id="SSF56436">
    <property type="entry name" value="C-type lectin-like"/>
    <property type="match status" value="3"/>
</dbReference>
<evidence type="ECO:0000256" key="16">
    <source>
        <dbReference type="ARBA" id="ARBA00058486"/>
    </source>
</evidence>
<feature type="domain" description="Ig-like" evidence="25">
    <location>
        <begin position="39"/>
        <end position="159"/>
    </location>
</feature>
<feature type="signal peptide" evidence="22">
    <location>
        <begin position="1"/>
        <end position="19"/>
    </location>
</feature>
<evidence type="ECO:0000259" key="27">
    <source>
        <dbReference type="PROSITE" id="PS50963"/>
    </source>
</evidence>
<dbReference type="SUPFAM" id="SSF57535">
    <property type="entry name" value="Complement control module/SCR domain"/>
    <property type="match status" value="1"/>
</dbReference>
<evidence type="ECO:0000256" key="21">
    <source>
        <dbReference type="SAM" id="MobiDB-lite"/>
    </source>
</evidence>
<feature type="domain" description="EGF-like" evidence="23">
    <location>
        <begin position="712"/>
        <end position="748"/>
    </location>
</feature>
<dbReference type="PROSITE" id="PS00615">
    <property type="entry name" value="C_TYPE_LECTIN_1"/>
    <property type="match status" value="1"/>
</dbReference>
<comment type="function">
    <text evidence="16">May play a role in the terminally differentiating and the adult nervous system during postnatal development. Could stabilize interactions between hyaluronan (HA) and brain proteoglycans.</text>
</comment>
<dbReference type="SUPFAM" id="SSF48726">
    <property type="entry name" value="Immunoglobulin"/>
    <property type="match status" value="1"/>
</dbReference>
<evidence type="ECO:0000256" key="4">
    <source>
        <dbReference type="ARBA" id="ARBA00022536"/>
    </source>
</evidence>
<evidence type="ECO:0000256" key="3">
    <source>
        <dbReference type="ARBA" id="ARBA00022530"/>
    </source>
</evidence>
<dbReference type="PANTHER" id="PTHR22804">
    <property type="entry name" value="AGGRECAN/VERSICAN PROTEOGLYCAN"/>
    <property type="match status" value="1"/>
</dbReference>
<sequence length="947" mass="101591">MAPALSLLLLWVFAPSVVPQVFGPGDGTEDLKALQVSIPRHPALDPVLAGDITIPCLITYLGPQPTAGTGGRRAVLGTPRVKWTFISEGREVEILVARGDRVKVSEDYRLRASLPIFHQRYTNASLLLTELRPNDSGIYRCDVQHGIEDGHDILHVKVKGVVFHYREGSTRYAYTFAEAQEACARIGASIATPEQLYAAYLGGYEQCDAGWIADQTVRYPIQTPREACYGDMNGFPGVRNYGVVDPQDMYDVYCYAEDLPGEIFLETAPARFTLEEAVERCRALGAELASPGQLYAAWNAGLDACSPGWLADGSVRYPIVTPRERCGGALPGVKTIFLFRNQTGFPDAQSRYDAYCFREGTNSFPEAAGKYQAQEPEENLLQEIVTVAEKLEELQLPRAPVELESRGAIYAVPFFEDAELEKPSPSPEDTPGPGARHPPLDTSVSSGHPTPASPFPTAPAVPEAGVPLSCGAKLGSPCPVKEDWGTGAPDGAPGTETLSMAPRLGAEGPTDAPAGDTEPPEGFPRPPDPADPTHRPDRPRDSMGRPAHTASPGAPGHGVPSPTSAASAASTERREPGGTPRRGHRPGGTSSSVPAAEDAELSGDVVESPGASPLPAAPSQPQEEGEELSGAPWFPSPAAPGDGSTVPAAEATAVPGDSRAPALEGEEAVPLPPGADHAMPAATSEEEEEEEEEQPAPSIATVEGFLAAVPGEPGGCVPNPCLNGGTCTEDDTHLSCLCLPGYGGSSCERPLRRCSPGWDSFQGACYKHFSTRRSWEDAETQCRHYGGHLATILTPEEQDFINDQYREYQWIGLNDRTIEGDFQWSDGSPLLYENWHPGQPDSYFLSGENCVVIVWHDGGQWSDVPCNYHLSYTCKMGLVQCGPPPALTNARAFGKPKQRYEIGSIARYQCRHGLVPRRSPVIRCREDGTWEPPQLACRPGEPQAPTP</sequence>
<dbReference type="InterPro" id="IPR016186">
    <property type="entry name" value="C-type_lectin-like/link_sf"/>
</dbReference>
<proteinExistence type="predicted"/>
<dbReference type="PROSITE" id="PS01241">
    <property type="entry name" value="LINK_1"/>
    <property type="match status" value="1"/>
</dbReference>
<evidence type="ECO:0000256" key="2">
    <source>
        <dbReference type="ARBA" id="ARBA00022525"/>
    </source>
</evidence>
<dbReference type="InterPro" id="IPR018378">
    <property type="entry name" value="C-type_lectin_CS"/>
</dbReference>
<evidence type="ECO:0000256" key="14">
    <source>
        <dbReference type="ARBA" id="ARBA00023319"/>
    </source>
</evidence>
<dbReference type="PROSITE" id="PS50026">
    <property type="entry name" value="EGF_3"/>
    <property type="match status" value="1"/>
</dbReference>
<feature type="region of interest" description="Disordered" evidence="21">
    <location>
        <begin position="664"/>
        <end position="697"/>
    </location>
</feature>
<dbReference type="CDD" id="cd03517">
    <property type="entry name" value="Link_domain_CSPGs_modules_1_3"/>
    <property type="match status" value="1"/>
</dbReference>
<name>A0A7K5KC07_9TYRA</name>
<evidence type="ECO:0000256" key="5">
    <source>
        <dbReference type="ARBA" id="ARBA00022553"/>
    </source>
</evidence>
<evidence type="ECO:0000256" key="1">
    <source>
        <dbReference type="ARBA" id="ARBA00004498"/>
    </source>
</evidence>
<feature type="compositionally biased region" description="Low complexity" evidence="21">
    <location>
        <begin position="560"/>
        <end position="570"/>
    </location>
</feature>
<dbReference type="FunFam" id="2.60.40.10:FF:000698">
    <property type="entry name" value="brevican core protein"/>
    <property type="match status" value="1"/>
</dbReference>
<evidence type="ECO:0000259" key="24">
    <source>
        <dbReference type="PROSITE" id="PS50041"/>
    </source>
</evidence>
<dbReference type="InterPro" id="IPR016187">
    <property type="entry name" value="CTDL_fold"/>
</dbReference>
<dbReference type="SMART" id="SM00181">
    <property type="entry name" value="EGF"/>
    <property type="match status" value="1"/>
</dbReference>
<evidence type="ECO:0000256" key="13">
    <source>
        <dbReference type="ARBA" id="ARBA00023290"/>
    </source>
</evidence>
<dbReference type="InterPro" id="IPR036179">
    <property type="entry name" value="Ig-like_dom_sf"/>
</dbReference>
<evidence type="ECO:0000256" key="11">
    <source>
        <dbReference type="ARBA" id="ARBA00023157"/>
    </source>
</evidence>
<evidence type="ECO:0000259" key="26">
    <source>
        <dbReference type="PROSITE" id="PS50923"/>
    </source>
</evidence>
<dbReference type="Gene3D" id="3.10.100.10">
    <property type="entry name" value="Mannose-Binding Protein A, subunit A"/>
    <property type="match status" value="3"/>
</dbReference>
<dbReference type="InterPro" id="IPR013783">
    <property type="entry name" value="Ig-like_fold"/>
</dbReference>
<dbReference type="InterPro" id="IPR001304">
    <property type="entry name" value="C-type_lectin-like"/>
</dbReference>
<dbReference type="Gene3D" id="2.10.25.10">
    <property type="entry name" value="Laminin"/>
    <property type="match status" value="1"/>
</dbReference>
<evidence type="ECO:0000259" key="23">
    <source>
        <dbReference type="PROSITE" id="PS50026"/>
    </source>
</evidence>
<dbReference type="GO" id="GO:0005540">
    <property type="term" value="F:hyaluronic acid binding"/>
    <property type="evidence" value="ECO:0007669"/>
    <property type="project" value="UniProtKB-KW"/>
</dbReference>
<feature type="compositionally biased region" description="Pro residues" evidence="21">
    <location>
        <begin position="521"/>
        <end position="530"/>
    </location>
</feature>
<feature type="region of interest" description="Disordered" evidence="21">
    <location>
        <begin position="418"/>
        <end position="460"/>
    </location>
</feature>
<keyword evidence="12" id="KW-0325">Glycoprotein</keyword>
<dbReference type="PRINTS" id="PR01265">
    <property type="entry name" value="LINKMODULE"/>
</dbReference>
<dbReference type="SMART" id="SM00445">
    <property type="entry name" value="LINK"/>
    <property type="match status" value="2"/>
</dbReference>
<feature type="domain" description="Link" evidence="27">
    <location>
        <begin position="261"/>
        <end position="358"/>
    </location>
</feature>
<feature type="compositionally biased region" description="Acidic residues" evidence="21">
    <location>
        <begin position="684"/>
        <end position="694"/>
    </location>
</feature>
<dbReference type="FunFam" id="2.10.70.10:FF:000003">
    <property type="entry name" value="Versican core protein"/>
    <property type="match status" value="1"/>
</dbReference>
<dbReference type="PROSITE" id="PS50923">
    <property type="entry name" value="SUSHI"/>
    <property type="match status" value="1"/>
</dbReference>
<dbReference type="GO" id="GO:0072534">
    <property type="term" value="C:perineuronal net"/>
    <property type="evidence" value="ECO:0007669"/>
    <property type="project" value="TreeGrafter"/>
</dbReference>
<feature type="disulfide bond" evidence="19">
    <location>
        <begin position="881"/>
        <end position="924"/>
    </location>
</feature>
<dbReference type="SMART" id="SM00032">
    <property type="entry name" value="CCP"/>
    <property type="match status" value="1"/>
</dbReference>
<keyword evidence="4 18" id="KW-0245">EGF-like domain</keyword>
<feature type="domain" description="Link" evidence="27">
    <location>
        <begin position="161"/>
        <end position="256"/>
    </location>
</feature>
<evidence type="ECO:0000256" key="18">
    <source>
        <dbReference type="PROSITE-ProRule" id="PRU00076"/>
    </source>
</evidence>
<dbReference type="Gene3D" id="2.10.70.10">
    <property type="entry name" value="Complement Module, domain 1"/>
    <property type="match status" value="1"/>
</dbReference>